<reference evidence="2 3" key="2">
    <citation type="journal article" date="2019" name="G3 (Bethesda)">
        <title>Hybrid Assembly of the Genome of the Entomopathogenic Nematode Steinernema carpocapsae Identifies the X-Chromosome.</title>
        <authorList>
            <person name="Serra L."/>
            <person name="Macchietto M."/>
            <person name="Macias-Munoz A."/>
            <person name="McGill C.J."/>
            <person name="Rodriguez I.M."/>
            <person name="Rodriguez B."/>
            <person name="Murad R."/>
            <person name="Mortazavi A."/>
        </authorList>
    </citation>
    <scope>NUCLEOTIDE SEQUENCE [LARGE SCALE GENOMIC DNA]</scope>
    <source>
        <strain evidence="2 3">ALL</strain>
    </source>
</reference>
<dbReference type="PANTHER" id="PTHR45907:SF16">
    <property type="entry name" value="SERPENTINE RECEPTOR, CLASS J"/>
    <property type="match status" value="1"/>
</dbReference>
<feature type="transmembrane region" description="Helical" evidence="1">
    <location>
        <begin position="58"/>
        <end position="81"/>
    </location>
</feature>
<reference evidence="2 3" key="1">
    <citation type="journal article" date="2015" name="Genome Biol.">
        <title>Comparative genomics of Steinernema reveals deeply conserved gene regulatory networks.</title>
        <authorList>
            <person name="Dillman A.R."/>
            <person name="Macchietto M."/>
            <person name="Porter C.F."/>
            <person name="Rogers A."/>
            <person name="Williams B."/>
            <person name="Antoshechkin I."/>
            <person name="Lee M.M."/>
            <person name="Goodwin Z."/>
            <person name="Lu X."/>
            <person name="Lewis E.E."/>
            <person name="Goodrich-Blair H."/>
            <person name="Stock S.P."/>
            <person name="Adams B.J."/>
            <person name="Sternberg P.W."/>
            <person name="Mortazavi A."/>
        </authorList>
    </citation>
    <scope>NUCLEOTIDE SEQUENCE [LARGE SCALE GENOMIC DNA]</scope>
    <source>
        <strain evidence="2 3">ALL</strain>
    </source>
</reference>
<feature type="transmembrane region" description="Helical" evidence="1">
    <location>
        <begin position="211"/>
        <end position="235"/>
    </location>
</feature>
<sequence>MESEAATEASAHRSFSQLFLTGRLLNAVLACVLGVLLNIVVLVGVIRVSTCQLKSYRYIVGCITAVDLIFAVMVGLVVQGFDFDNGFMTMITGPIILLGSPELSRYIYIAYNLIYYAYFLLQPVTFVCRYFIICRPKIATYLNTRPVLYGSIITTCIYGIGQAYVIGMLNQVVTTPHVTYMNSDTNETIFTNAHYLNQQGADPVFVQIETVMYMVLVVSVFFVMFFCSFKIFFYLRRNANHFSARTIEAHKKLTLALVLQAVFPILTGVVPSIVCMYLFFTAKGKSILEIKCKK</sequence>
<dbReference type="SUPFAM" id="SSF81321">
    <property type="entry name" value="Family A G protein-coupled receptor-like"/>
    <property type="match status" value="1"/>
</dbReference>
<dbReference type="Gene3D" id="1.20.1070.10">
    <property type="entry name" value="Rhodopsin 7-helix transmembrane proteins"/>
    <property type="match status" value="1"/>
</dbReference>
<keyword evidence="3" id="KW-1185">Reference proteome</keyword>
<keyword evidence="1" id="KW-1133">Transmembrane helix</keyword>
<dbReference type="Pfam" id="PF10326">
    <property type="entry name" value="7TM_GPCR_Str"/>
    <property type="match status" value="1"/>
</dbReference>
<keyword evidence="1" id="KW-0812">Transmembrane</keyword>
<accession>A0A4U5PHB3</accession>
<feature type="transmembrane region" description="Helical" evidence="1">
    <location>
        <begin position="24"/>
        <end position="46"/>
    </location>
</feature>
<evidence type="ECO:0008006" key="4">
    <source>
        <dbReference type="Google" id="ProtNLM"/>
    </source>
</evidence>
<feature type="transmembrane region" description="Helical" evidence="1">
    <location>
        <begin position="113"/>
        <end position="134"/>
    </location>
</feature>
<gene>
    <name evidence="2" type="ORF">L596_010099</name>
</gene>
<dbReference type="InterPro" id="IPR019428">
    <property type="entry name" value="7TM_GPCR_serpentine_rcpt_Str"/>
</dbReference>
<dbReference type="Proteomes" id="UP000298663">
    <property type="component" value="Unassembled WGS sequence"/>
</dbReference>
<dbReference type="PANTHER" id="PTHR45907">
    <property type="entry name" value="SERPENTINE RECEPTOR, CLASS J"/>
    <property type="match status" value="1"/>
</dbReference>
<feature type="transmembrane region" description="Helical" evidence="1">
    <location>
        <begin position="255"/>
        <end position="280"/>
    </location>
</feature>
<comment type="caution">
    <text evidence="2">The sequence shown here is derived from an EMBL/GenBank/DDBJ whole genome shotgun (WGS) entry which is preliminary data.</text>
</comment>
<dbReference type="AlphaFoldDB" id="A0A4U5PHB3"/>
<evidence type="ECO:0000313" key="2">
    <source>
        <dbReference type="EMBL" id="TKR96017.1"/>
    </source>
</evidence>
<proteinExistence type="predicted"/>
<dbReference type="EMBL" id="AZBU02000002">
    <property type="protein sequence ID" value="TKR96017.1"/>
    <property type="molecule type" value="Genomic_DNA"/>
</dbReference>
<evidence type="ECO:0000313" key="3">
    <source>
        <dbReference type="Proteomes" id="UP000298663"/>
    </source>
</evidence>
<keyword evidence="1" id="KW-0472">Membrane</keyword>
<dbReference type="InterPro" id="IPR019423">
    <property type="entry name" value="7TM_GPCR_serpentine_rcpt_Srj"/>
</dbReference>
<evidence type="ECO:0000256" key="1">
    <source>
        <dbReference type="SAM" id="Phobius"/>
    </source>
</evidence>
<organism evidence="2 3">
    <name type="scientific">Steinernema carpocapsae</name>
    <name type="common">Entomopathogenic nematode</name>
    <dbReference type="NCBI Taxonomy" id="34508"/>
    <lineage>
        <taxon>Eukaryota</taxon>
        <taxon>Metazoa</taxon>
        <taxon>Ecdysozoa</taxon>
        <taxon>Nematoda</taxon>
        <taxon>Chromadorea</taxon>
        <taxon>Rhabditida</taxon>
        <taxon>Tylenchina</taxon>
        <taxon>Panagrolaimomorpha</taxon>
        <taxon>Strongyloidoidea</taxon>
        <taxon>Steinernematidae</taxon>
        <taxon>Steinernema</taxon>
    </lineage>
</organism>
<name>A0A4U5PHB3_STECR</name>
<protein>
    <recommendedName>
        <fullName evidence="4">G-protein coupled receptors family 1 profile domain-containing protein</fullName>
    </recommendedName>
</protein>
<feature type="transmembrane region" description="Helical" evidence="1">
    <location>
        <begin position="146"/>
        <end position="166"/>
    </location>
</feature>